<sequence length="424" mass="47752">MVFGRHLFTQIVQQYLDDGKAAVERQWPRFSALVHSVVIWIQQIQQYRISQNSKRKRGANPTETPTDSVPEPLLLAEECFALFDLQDKPVVTIPVPSKSQSLHTQELLVGFAQQCLVQILVKSVISPGLASFNKYINQYRENAPTPTASAIFYCCITRGAFLDALVDWLDNDSLFASKVMLQVVSNPILLLDTGKHGDAFIASQILLGHNVFASVASWLVKEFEAGEVQEVAFELLEIASDGLSQMAKSRCHHNTGGSLQRSQAHQVTHNNLFIDVAPVPSDAPLANLLPYADGLCIDMLSFMICEALNKQKGDMNVGVSSLWRLIRGMDPVTNTKSSVRDPDHYEPIRAFNFFQSLVRKNFAKRNLLANDYTLSNLLVLLGTGQGVMTQRFFSHYLEKKWFTTAESWYSNELIWWILHFRSII</sequence>
<accession>A0A9P5PUI7</accession>
<dbReference type="Proteomes" id="UP000772434">
    <property type="component" value="Unassembled WGS sequence"/>
</dbReference>
<reference evidence="1" key="1">
    <citation type="submission" date="2020-11" db="EMBL/GenBank/DDBJ databases">
        <authorList>
            <consortium name="DOE Joint Genome Institute"/>
            <person name="Ahrendt S."/>
            <person name="Riley R."/>
            <person name="Andreopoulos W."/>
            <person name="Labutti K."/>
            <person name="Pangilinan J."/>
            <person name="Ruiz-Duenas F.J."/>
            <person name="Barrasa J.M."/>
            <person name="Sanchez-Garcia M."/>
            <person name="Camarero S."/>
            <person name="Miyauchi S."/>
            <person name="Serrano A."/>
            <person name="Linde D."/>
            <person name="Babiker R."/>
            <person name="Drula E."/>
            <person name="Ayuso-Fernandez I."/>
            <person name="Pacheco R."/>
            <person name="Padilla G."/>
            <person name="Ferreira P."/>
            <person name="Barriuso J."/>
            <person name="Kellner H."/>
            <person name="Castanera R."/>
            <person name="Alfaro M."/>
            <person name="Ramirez L."/>
            <person name="Pisabarro A.G."/>
            <person name="Kuo A."/>
            <person name="Tritt A."/>
            <person name="Lipzen A."/>
            <person name="He G."/>
            <person name="Yan M."/>
            <person name="Ng V."/>
            <person name="Cullen D."/>
            <person name="Martin F."/>
            <person name="Rosso M.-N."/>
            <person name="Henrissat B."/>
            <person name="Hibbett D."/>
            <person name="Martinez A.T."/>
            <person name="Grigoriev I.V."/>
        </authorList>
    </citation>
    <scope>NUCLEOTIDE SEQUENCE</scope>
    <source>
        <strain evidence="1">AH 40177</strain>
    </source>
</reference>
<organism evidence="1 2">
    <name type="scientific">Rhodocollybia butyracea</name>
    <dbReference type="NCBI Taxonomy" id="206335"/>
    <lineage>
        <taxon>Eukaryota</taxon>
        <taxon>Fungi</taxon>
        <taxon>Dikarya</taxon>
        <taxon>Basidiomycota</taxon>
        <taxon>Agaricomycotina</taxon>
        <taxon>Agaricomycetes</taxon>
        <taxon>Agaricomycetidae</taxon>
        <taxon>Agaricales</taxon>
        <taxon>Marasmiineae</taxon>
        <taxon>Omphalotaceae</taxon>
        <taxon>Rhodocollybia</taxon>
    </lineage>
</organism>
<dbReference type="AlphaFoldDB" id="A0A9P5PUI7"/>
<name>A0A9P5PUI7_9AGAR</name>
<evidence type="ECO:0000313" key="2">
    <source>
        <dbReference type="Proteomes" id="UP000772434"/>
    </source>
</evidence>
<evidence type="ECO:0000313" key="1">
    <source>
        <dbReference type="EMBL" id="KAF9069564.1"/>
    </source>
</evidence>
<proteinExistence type="predicted"/>
<dbReference type="OrthoDB" id="3032681at2759"/>
<dbReference type="EMBL" id="JADNRY010000049">
    <property type="protein sequence ID" value="KAF9069564.1"/>
    <property type="molecule type" value="Genomic_DNA"/>
</dbReference>
<protein>
    <submittedName>
        <fullName evidence="1">Uncharacterized protein</fullName>
    </submittedName>
</protein>
<gene>
    <name evidence="1" type="ORF">BDP27DRAFT_1420864</name>
</gene>
<comment type="caution">
    <text evidence="1">The sequence shown here is derived from an EMBL/GenBank/DDBJ whole genome shotgun (WGS) entry which is preliminary data.</text>
</comment>
<keyword evidence="2" id="KW-1185">Reference proteome</keyword>